<evidence type="ECO:0000313" key="2">
    <source>
        <dbReference type="EMBL" id="MCJ2185108.1"/>
    </source>
</evidence>
<accession>A0ABT0BJG3</accession>
<feature type="compositionally biased region" description="Pro residues" evidence="1">
    <location>
        <begin position="1"/>
        <end position="12"/>
    </location>
</feature>
<dbReference type="Proteomes" id="UP001162881">
    <property type="component" value="Unassembled WGS sequence"/>
</dbReference>
<dbReference type="GO" id="GO:0051301">
    <property type="term" value="P:cell division"/>
    <property type="evidence" value="ECO:0007669"/>
    <property type="project" value="UniProtKB-KW"/>
</dbReference>
<keyword evidence="3" id="KW-1185">Reference proteome</keyword>
<dbReference type="EMBL" id="JALHLF010000221">
    <property type="protein sequence ID" value="MCJ2185108.1"/>
    <property type="molecule type" value="Genomic_DNA"/>
</dbReference>
<sequence>APTPAQPAPAPARPAGGGSTLFERMTSLSRSKPAAPGENGPGDEDEGSALSIPRFLNRQNNQ</sequence>
<evidence type="ECO:0000313" key="3">
    <source>
        <dbReference type="Proteomes" id="UP001162881"/>
    </source>
</evidence>
<feature type="non-terminal residue" evidence="2">
    <location>
        <position position="1"/>
    </location>
</feature>
<gene>
    <name evidence="2" type="ORF">MTR62_20810</name>
</gene>
<organism evidence="2 3">
    <name type="scientific">Novosphingobium organovorum</name>
    <dbReference type="NCBI Taxonomy" id="2930092"/>
    <lineage>
        <taxon>Bacteria</taxon>
        <taxon>Pseudomonadati</taxon>
        <taxon>Pseudomonadota</taxon>
        <taxon>Alphaproteobacteria</taxon>
        <taxon>Sphingomonadales</taxon>
        <taxon>Sphingomonadaceae</taxon>
        <taxon>Novosphingobium</taxon>
    </lineage>
</organism>
<protein>
    <submittedName>
        <fullName evidence="2">Cell division protein FtsZ</fullName>
    </submittedName>
</protein>
<keyword evidence="2" id="KW-0131">Cell cycle</keyword>
<comment type="caution">
    <text evidence="2">The sequence shown here is derived from an EMBL/GenBank/DDBJ whole genome shotgun (WGS) entry which is preliminary data.</text>
</comment>
<keyword evidence="2" id="KW-0132">Cell division</keyword>
<name>A0ABT0BJG3_9SPHN</name>
<reference evidence="2" key="1">
    <citation type="submission" date="2022-03" db="EMBL/GenBank/DDBJ databases">
        <title>Identification of a novel bacterium isolated from mangrove sediments.</title>
        <authorList>
            <person name="Pan X."/>
        </authorList>
    </citation>
    <scope>NUCLEOTIDE SEQUENCE</scope>
    <source>
        <strain evidence="2">B1949</strain>
    </source>
</reference>
<proteinExistence type="predicted"/>
<evidence type="ECO:0000256" key="1">
    <source>
        <dbReference type="SAM" id="MobiDB-lite"/>
    </source>
</evidence>
<feature type="region of interest" description="Disordered" evidence="1">
    <location>
        <begin position="1"/>
        <end position="62"/>
    </location>
</feature>